<dbReference type="AlphaFoldDB" id="A0A081N3X9"/>
<dbReference type="InterPro" id="IPR003812">
    <property type="entry name" value="Fido"/>
</dbReference>
<accession>A0A081N3X9</accession>
<dbReference type="SUPFAM" id="SSF140931">
    <property type="entry name" value="Fic-like"/>
    <property type="match status" value="1"/>
</dbReference>
<evidence type="ECO:0000259" key="1">
    <source>
        <dbReference type="PROSITE" id="PS51459"/>
    </source>
</evidence>
<comment type="caution">
    <text evidence="2">The sequence shown here is derived from an EMBL/GenBank/DDBJ whole genome shotgun (WGS) entry which is preliminary data.</text>
</comment>
<evidence type="ECO:0000313" key="2">
    <source>
        <dbReference type="EMBL" id="KEQ13152.1"/>
    </source>
</evidence>
<reference evidence="2 3" key="1">
    <citation type="submission" date="2014-06" db="EMBL/GenBank/DDBJ databases">
        <title>Whole Genome Sequences of Three Symbiotic Endozoicomonas Bacteria.</title>
        <authorList>
            <person name="Neave M.J."/>
            <person name="Apprill A."/>
            <person name="Voolstra C.R."/>
        </authorList>
    </citation>
    <scope>NUCLEOTIDE SEQUENCE [LARGE SCALE GENOMIC DNA]</scope>
    <source>
        <strain evidence="2 3">DSM 25634</strain>
    </source>
</reference>
<sequence length="663" mass="73842">MISGIYSGAPAFHAESSDFTGNSDCSDTSKPYKREATLVSHRKVAPINRVTSNPKTGLERLKKFPTTELPRLLVDGCLLSREKGVEAYEKREPGCLKNLMAGWTFIVNSLKSLKAGEPPVITHEFLLTLHSIVAAHLERANAGHYISEQGAFYLVPLCHEKHNEIQLFDPAGLKEAEVIHKGQCNWYGEQDAMKKAKFQLRLHGEKGNIYIPITAQEIEVLIKHQDNPVVFHSCFRVLLMKYPGPLKAFYDDLLGSSSKGDSKKVLERREKALNKVSESVRKNVAAHIKSQTLCGEFIKDCISDILHRLNLAMNSDLVEEDFFRAVSCSIAKLELVHPFASVNGRTFTLLLQYLLLAHGYPPATLEMPELFSFHEREVMVNALKKGLESSEKLLSSSSPSSEELHNFKAVTADPSYFALCMAMTDIVGKFDFLDAKEEDIDSSSVTTEREFKLHHNSVLRRKNGSDLAAACRQSLMEGVDQSQHDMLNQINPNLKQGRLQSLMGVDLKQGACLKGINFSSGVTLNISQGQLLKGYDSFKNVEFERCDFSHLGWQTMSFEGSKLKDCLFSGASLSWEGIKNASFSFTDPGSRTFATTIELLVITALPSLKDFPDEVQRRKQHLKNCERIGVLSLSSDELKKSQEIVENSEKSAAAGAELMKGRV</sequence>
<protein>
    <recommendedName>
        <fullName evidence="1">Fido domain-containing protein</fullName>
    </recommendedName>
</protein>
<keyword evidence="3" id="KW-1185">Reference proteome</keyword>
<dbReference type="PROSITE" id="PS51459">
    <property type="entry name" value="FIDO"/>
    <property type="match status" value="1"/>
</dbReference>
<organism evidence="2 3">
    <name type="scientific">Endozoicomonas numazuensis</name>
    <dbReference type="NCBI Taxonomy" id="1137799"/>
    <lineage>
        <taxon>Bacteria</taxon>
        <taxon>Pseudomonadati</taxon>
        <taxon>Pseudomonadota</taxon>
        <taxon>Gammaproteobacteria</taxon>
        <taxon>Oceanospirillales</taxon>
        <taxon>Endozoicomonadaceae</taxon>
        <taxon>Endozoicomonas</taxon>
    </lineage>
</organism>
<dbReference type="STRING" id="1137799.GZ78_26775"/>
<dbReference type="InterPro" id="IPR036597">
    <property type="entry name" value="Fido-like_dom_sf"/>
</dbReference>
<name>A0A081N3X9_9GAMM</name>
<evidence type="ECO:0000313" key="3">
    <source>
        <dbReference type="Proteomes" id="UP000028073"/>
    </source>
</evidence>
<proteinExistence type="predicted"/>
<gene>
    <name evidence="2" type="ORF">GZ78_26775</name>
</gene>
<dbReference type="Gene3D" id="2.160.20.80">
    <property type="entry name" value="E3 ubiquitin-protein ligase SopA"/>
    <property type="match status" value="1"/>
</dbReference>
<dbReference type="Proteomes" id="UP000028073">
    <property type="component" value="Unassembled WGS sequence"/>
</dbReference>
<dbReference type="OrthoDB" id="6196979at2"/>
<dbReference type="Gene3D" id="1.10.3290.10">
    <property type="entry name" value="Fido-like domain"/>
    <property type="match status" value="1"/>
</dbReference>
<dbReference type="SUPFAM" id="SSF141571">
    <property type="entry name" value="Pentapeptide repeat-like"/>
    <property type="match status" value="1"/>
</dbReference>
<dbReference type="EMBL" id="JOKH01000009">
    <property type="protein sequence ID" value="KEQ13152.1"/>
    <property type="molecule type" value="Genomic_DNA"/>
</dbReference>
<feature type="domain" description="Fido" evidence="1">
    <location>
        <begin position="260"/>
        <end position="410"/>
    </location>
</feature>
<dbReference type="RefSeq" id="WP_034842336.1">
    <property type="nucleotide sequence ID" value="NZ_JOKH01000009.1"/>
</dbReference>